<keyword evidence="4" id="KW-0539">Nucleus</keyword>
<dbReference type="InterPro" id="IPR003195">
    <property type="entry name" value="TFIID_TAF13"/>
</dbReference>
<sequence length="121" mass="14087">RRKRKQRLFQKDIENLLFAMGDRPVSTDMSVLALEEILVEYLSDLCHSTMAYSRSQGRSRIKMNDLAFALRNDPLKLARFQYTIEQSYRIEKAKKMFEENTDAVGASVGNQDSDEEEDDEE</sequence>
<dbReference type="OMA" id="THKAMSV"/>
<organism evidence="8 9">
    <name type="scientific">Scheffersomyces stipitis (strain ATCC 58785 / CBS 6054 / NBRC 10063 / NRRL Y-11545)</name>
    <name type="common">Yeast</name>
    <name type="synonym">Pichia stipitis</name>
    <dbReference type="NCBI Taxonomy" id="322104"/>
    <lineage>
        <taxon>Eukaryota</taxon>
        <taxon>Fungi</taxon>
        <taxon>Dikarya</taxon>
        <taxon>Ascomycota</taxon>
        <taxon>Saccharomycotina</taxon>
        <taxon>Pichiomycetes</taxon>
        <taxon>Debaryomycetaceae</taxon>
        <taxon>Scheffersomyces</taxon>
    </lineage>
</organism>
<dbReference type="Proteomes" id="UP000002258">
    <property type="component" value="Chromosome 6"/>
</dbReference>
<comment type="similarity">
    <text evidence="5">Belongs to the TAF13 family.</text>
</comment>
<dbReference type="KEGG" id="pic:PICST_22975"/>
<proteinExistence type="inferred from homology"/>
<dbReference type="OrthoDB" id="10266074at2759"/>
<keyword evidence="3" id="KW-0804">Transcription</keyword>
<dbReference type="GO" id="GO:0046982">
    <property type="term" value="F:protein heterodimerization activity"/>
    <property type="evidence" value="ECO:0007669"/>
    <property type="project" value="InterPro"/>
</dbReference>
<dbReference type="FunCoup" id="A3LY50">
    <property type="interactions" value="408"/>
</dbReference>
<feature type="region of interest" description="Disordered" evidence="7">
    <location>
        <begin position="101"/>
        <end position="121"/>
    </location>
</feature>
<dbReference type="Gene3D" id="1.10.20.10">
    <property type="entry name" value="Histone, subunit A"/>
    <property type="match status" value="1"/>
</dbReference>
<accession>A3LY50</accession>
<feature type="compositionally biased region" description="Acidic residues" evidence="7">
    <location>
        <begin position="112"/>
        <end position="121"/>
    </location>
</feature>
<dbReference type="AlphaFoldDB" id="A3LY50"/>
<evidence type="ECO:0000256" key="3">
    <source>
        <dbReference type="ARBA" id="ARBA00023163"/>
    </source>
</evidence>
<reference evidence="8 9" key="1">
    <citation type="journal article" date="2007" name="Nat. Biotechnol.">
        <title>Genome sequence of the lignocellulose-bioconverting and xylose-fermenting yeast Pichia stipitis.</title>
        <authorList>
            <person name="Jeffries T.W."/>
            <person name="Grigoriev I.V."/>
            <person name="Grimwood J."/>
            <person name="Laplaza J.M."/>
            <person name="Aerts A."/>
            <person name="Salamov A."/>
            <person name="Schmutz J."/>
            <person name="Lindquist E."/>
            <person name="Dehal P."/>
            <person name="Shapiro H."/>
            <person name="Jin Y.S."/>
            <person name="Passoth V."/>
            <person name="Richardson P.M."/>
        </authorList>
    </citation>
    <scope>NUCLEOTIDE SEQUENCE [LARGE SCALE GENOMIC DNA]</scope>
    <source>
        <strain evidence="9">ATCC 58785 / CBS 6054 / NBRC 10063 / NRRL Y-11545</strain>
    </source>
</reference>
<keyword evidence="9" id="KW-1185">Reference proteome</keyword>
<evidence type="ECO:0000256" key="6">
    <source>
        <dbReference type="ARBA" id="ARBA00040136"/>
    </source>
</evidence>
<dbReference type="STRING" id="322104.A3LY50"/>
<keyword evidence="2" id="KW-0805">Transcription regulation</keyword>
<name>A3LY50_PICST</name>
<evidence type="ECO:0000256" key="5">
    <source>
        <dbReference type="ARBA" id="ARBA00038392"/>
    </source>
</evidence>
<evidence type="ECO:0000256" key="4">
    <source>
        <dbReference type="ARBA" id="ARBA00023242"/>
    </source>
</evidence>
<evidence type="ECO:0000313" key="9">
    <source>
        <dbReference type="Proteomes" id="UP000002258"/>
    </source>
</evidence>
<dbReference type="Pfam" id="PF02269">
    <property type="entry name" value="TFIID-18kDa"/>
    <property type="match status" value="1"/>
</dbReference>
<feature type="non-terminal residue" evidence="8">
    <location>
        <position position="1"/>
    </location>
</feature>
<evidence type="ECO:0000256" key="2">
    <source>
        <dbReference type="ARBA" id="ARBA00023015"/>
    </source>
</evidence>
<gene>
    <name evidence="8" type="ORF">PICST_22975</name>
</gene>
<dbReference type="GO" id="GO:0005669">
    <property type="term" value="C:transcription factor TFIID complex"/>
    <property type="evidence" value="ECO:0007669"/>
    <property type="project" value="TreeGrafter"/>
</dbReference>
<evidence type="ECO:0000256" key="1">
    <source>
        <dbReference type="ARBA" id="ARBA00004123"/>
    </source>
</evidence>
<dbReference type="GO" id="GO:0051123">
    <property type="term" value="P:RNA polymerase II preinitiation complex assembly"/>
    <property type="evidence" value="ECO:0007669"/>
    <property type="project" value="TreeGrafter"/>
</dbReference>
<dbReference type="InParanoid" id="A3LY50"/>
<dbReference type="PANTHER" id="PTHR11380:SF5">
    <property type="entry name" value="TRANSCRIPTION INITIATION FACTOR TFIID SUBUNIT 13"/>
    <property type="match status" value="1"/>
</dbReference>
<evidence type="ECO:0000313" key="8">
    <source>
        <dbReference type="EMBL" id="ABN67573.2"/>
    </source>
</evidence>
<dbReference type="eggNOG" id="KOG3901">
    <property type="taxonomic scope" value="Eukaryota"/>
</dbReference>
<dbReference type="InterPro" id="IPR009072">
    <property type="entry name" value="Histone-fold"/>
</dbReference>
<feature type="non-terminal residue" evidence="8">
    <location>
        <position position="121"/>
    </location>
</feature>
<comment type="subcellular location">
    <subcellularLocation>
        <location evidence="1">Nucleus</location>
    </subcellularLocation>
</comment>
<dbReference type="SUPFAM" id="SSF47113">
    <property type="entry name" value="Histone-fold"/>
    <property type="match status" value="1"/>
</dbReference>
<protein>
    <recommendedName>
        <fullName evidence="6">Transcription initiation factor TFIID subunit 13</fullName>
    </recommendedName>
</protein>
<dbReference type="RefSeq" id="XP_001385602.2">
    <property type="nucleotide sequence ID" value="XM_001385565.1"/>
</dbReference>
<dbReference type="GeneID" id="4840411"/>
<dbReference type="HOGENOM" id="CLU_076665_0_0_1"/>
<evidence type="ECO:0000256" key="7">
    <source>
        <dbReference type="SAM" id="MobiDB-lite"/>
    </source>
</evidence>
<dbReference type="PANTHER" id="PTHR11380">
    <property type="entry name" value="TRANSCRIPTION INITIATION FACTOR TFIID/SUPT3-RELATED"/>
    <property type="match status" value="1"/>
</dbReference>
<dbReference type="EMBL" id="CP000500">
    <property type="protein sequence ID" value="ABN67573.2"/>
    <property type="molecule type" value="Genomic_DNA"/>
</dbReference>